<gene>
    <name evidence="2" type="ORF">SCMU_02860</name>
</gene>
<dbReference type="Proteomes" id="UP001319861">
    <property type="component" value="Chromosome"/>
</dbReference>
<dbReference type="Gene3D" id="3.40.109.10">
    <property type="entry name" value="NADH Oxidase"/>
    <property type="match status" value="1"/>
</dbReference>
<proteinExistence type="predicted"/>
<protein>
    <submittedName>
        <fullName evidence="2">NADH dehydrogenase/NAD(P)H nitroreductase</fullName>
    </submittedName>
</protein>
<dbReference type="InterPro" id="IPR050461">
    <property type="entry name" value="Nitroreductase_HadB/RutE"/>
</dbReference>
<dbReference type="PANTHER" id="PTHR43543">
    <property type="entry name" value="MALONIC SEMIALDEHYDE REDUCTASE RUTE-RELATED"/>
    <property type="match status" value="1"/>
</dbReference>
<dbReference type="RefSeq" id="WP_229231189.1">
    <property type="nucleotide sequence ID" value="NZ_AP024525.1"/>
</dbReference>
<dbReference type="NCBIfam" id="NF003768">
    <property type="entry name" value="PRK05365.1"/>
    <property type="match status" value="1"/>
</dbReference>
<evidence type="ECO:0000313" key="2">
    <source>
        <dbReference type="EMBL" id="BCT74444.1"/>
    </source>
</evidence>
<reference evidence="2 3" key="1">
    <citation type="journal article" date="2021" name="J. Biosci. Bioeng.">
        <title>Identification and characterization of a chc gene cluster responsible for the aromatization pathway of cyclohexanecarboxylate degradation in Sinomonas cyclohexanicum ATCC 51369.</title>
        <authorList>
            <person name="Yamamoto T."/>
            <person name="Hasegawa Y."/>
            <person name="Lau P.C.K."/>
            <person name="Iwaki H."/>
        </authorList>
    </citation>
    <scope>NUCLEOTIDE SEQUENCE [LARGE SCALE GENOMIC DNA]</scope>
    <source>
        <strain evidence="2 3">ATCC 51369</strain>
    </source>
</reference>
<dbReference type="InterPro" id="IPR000415">
    <property type="entry name" value="Nitroreductase-like"/>
</dbReference>
<dbReference type="SUPFAM" id="SSF55469">
    <property type="entry name" value="FMN-dependent nitroreductase-like"/>
    <property type="match status" value="1"/>
</dbReference>
<dbReference type="PANTHER" id="PTHR43543:SF1">
    <property type="entry name" value="MALONIC SEMIALDEHYDE REDUCTASE RUTE-RELATED"/>
    <property type="match status" value="1"/>
</dbReference>
<dbReference type="EMBL" id="AP024525">
    <property type="protein sequence ID" value="BCT74444.1"/>
    <property type="molecule type" value="Genomic_DNA"/>
</dbReference>
<evidence type="ECO:0000313" key="3">
    <source>
        <dbReference type="Proteomes" id="UP001319861"/>
    </source>
</evidence>
<feature type="domain" description="Nitroreductase" evidence="1">
    <location>
        <begin position="32"/>
        <end position="164"/>
    </location>
</feature>
<organism evidence="2 3">
    <name type="scientific">Sinomonas cyclohexanicum</name>
    <name type="common">Corynebacterium cyclohexanicum</name>
    <dbReference type="NCBI Taxonomy" id="322009"/>
    <lineage>
        <taxon>Bacteria</taxon>
        <taxon>Bacillati</taxon>
        <taxon>Actinomycetota</taxon>
        <taxon>Actinomycetes</taxon>
        <taxon>Micrococcales</taxon>
        <taxon>Micrococcaceae</taxon>
        <taxon>Sinomonas</taxon>
    </lineage>
</organism>
<dbReference type="Pfam" id="PF00881">
    <property type="entry name" value="Nitroreductase"/>
    <property type="match status" value="1"/>
</dbReference>
<dbReference type="InterPro" id="IPR029479">
    <property type="entry name" value="Nitroreductase"/>
</dbReference>
<sequence>MSIAHQEAALDDAAVNALFVEARTANTFTGEVTDEQAQAIYELAKFGPTAFNNQPLRVTYVRSPEARERLVKHMSRGNQDKTLSAPLVAVLSFDTEWHERFDTFLPGGAERLKGMFDADDALRYGTGRDNGHLQAGYFILAVRSLGLAAGPMTGADFAAIDSEFFPEGGRKSFLVVNIGQPGEDAWGPAKTKFAYEDVVETI</sequence>
<keyword evidence="3" id="KW-1185">Reference proteome</keyword>
<name>A0ABM7PQG8_SINCY</name>
<evidence type="ECO:0000259" key="1">
    <source>
        <dbReference type="Pfam" id="PF00881"/>
    </source>
</evidence>
<accession>A0ABM7PQG8</accession>